<sequence>MSAPSDATCDRNAAGSSSWSRVNAWAAVPIVVRPYRRPASRFDVPANPATTAARAAATAAPSCVRRAPISRHGRPTAAPVIREAADAIAESWLRIDRATVSRSTASAKVPSTTMTGDPGKNASPSAYPTTDPVNR</sequence>
<organism evidence="2">
    <name type="scientific">mine drainage metagenome</name>
    <dbReference type="NCBI Taxonomy" id="410659"/>
    <lineage>
        <taxon>unclassified sequences</taxon>
        <taxon>metagenomes</taxon>
        <taxon>ecological metagenomes</taxon>
    </lineage>
</organism>
<feature type="compositionally biased region" description="Polar residues" evidence="1">
    <location>
        <begin position="100"/>
        <end position="115"/>
    </location>
</feature>
<evidence type="ECO:0000313" key="2">
    <source>
        <dbReference type="EMBL" id="OIQ69765.1"/>
    </source>
</evidence>
<feature type="region of interest" description="Disordered" evidence="1">
    <location>
        <begin position="99"/>
        <end position="135"/>
    </location>
</feature>
<comment type="caution">
    <text evidence="2">The sequence shown here is derived from an EMBL/GenBank/DDBJ whole genome shotgun (WGS) entry which is preliminary data.</text>
</comment>
<protein>
    <submittedName>
        <fullName evidence="2">Uncharacterized protein</fullName>
    </submittedName>
</protein>
<accession>A0A1J5Q1L6</accession>
<name>A0A1J5Q1L6_9ZZZZ</name>
<feature type="region of interest" description="Disordered" evidence="1">
    <location>
        <begin position="1"/>
        <end position="20"/>
    </location>
</feature>
<dbReference type="AlphaFoldDB" id="A0A1J5Q1L6"/>
<gene>
    <name evidence="2" type="ORF">GALL_486300</name>
</gene>
<feature type="compositionally biased region" description="Polar residues" evidence="1">
    <location>
        <begin position="122"/>
        <end position="135"/>
    </location>
</feature>
<evidence type="ECO:0000256" key="1">
    <source>
        <dbReference type="SAM" id="MobiDB-lite"/>
    </source>
</evidence>
<dbReference type="EMBL" id="MLJW01004548">
    <property type="protein sequence ID" value="OIQ69765.1"/>
    <property type="molecule type" value="Genomic_DNA"/>
</dbReference>
<reference evidence="2" key="1">
    <citation type="submission" date="2016-10" db="EMBL/GenBank/DDBJ databases">
        <title>Sequence of Gallionella enrichment culture.</title>
        <authorList>
            <person name="Poehlein A."/>
            <person name="Muehling M."/>
            <person name="Daniel R."/>
        </authorList>
    </citation>
    <scope>NUCLEOTIDE SEQUENCE</scope>
</reference>
<proteinExistence type="predicted"/>